<dbReference type="AlphaFoldDB" id="A0A0Q3JYJ8"/>
<dbReference type="InParanoid" id="A0A0Q3JYJ8"/>
<reference evidence="2 3" key="1">
    <citation type="journal article" date="2010" name="Nature">
        <title>Genome sequencing and analysis of the model grass Brachypodium distachyon.</title>
        <authorList>
            <consortium name="International Brachypodium Initiative"/>
        </authorList>
    </citation>
    <scope>NUCLEOTIDE SEQUENCE [LARGE SCALE GENOMIC DNA]</scope>
    <source>
        <strain evidence="2 3">Bd21</strain>
    </source>
</reference>
<evidence type="ECO:0000259" key="1">
    <source>
        <dbReference type="Pfam" id="PF07762"/>
    </source>
</evidence>
<dbReference type="OrthoDB" id="581861at2759"/>
<gene>
    <name evidence="2" type="ORF">BRADI_2g08585v3</name>
</gene>
<evidence type="ECO:0000313" key="3">
    <source>
        <dbReference type="EnsemblPlants" id="KQK03561"/>
    </source>
</evidence>
<dbReference type="Gramene" id="KQK03561">
    <property type="protein sequence ID" value="KQK03561"/>
    <property type="gene ID" value="BRADI_2g08585v3"/>
</dbReference>
<dbReference type="InterPro" id="IPR011676">
    <property type="entry name" value="DUF1618"/>
</dbReference>
<dbReference type="EMBL" id="CM000881">
    <property type="protein sequence ID" value="KQK03561.1"/>
    <property type="molecule type" value="Genomic_DNA"/>
</dbReference>
<sequence length="388" mass="44002">MMQTREQQRRWVILACIPRVVPDGEASPPATDFSFQCKAPPEPCCLTVPRCMAPDPKDIENHPYVAAVSDHGRFLLYATLGNDDLVPGEPPFVDRFHSEPLGLTLAATRLPDHDPDPDRPILHPGNVGLVSYIPLQPRIKPDDPVVSVVVELRPTTGEDHAALIWYASWTNSWYVWHDYPAPAHRKWGGHRVITPADAPDSPRLTWGPEPPLRFIPLPDGCEERVGRADLDKTRCVGMSAGSLRYVQIHRRGADPIVSMWTLLDWDDARSWRRDSTISFSLIWADSGYRAMELPEVVPTGSPAGATDLLPDEVPAVAFIDPDHGHTVYFLLRSRLFGVDVRTGKFLRWQHFKMDHPPSRYHSSRFVRLWNLSQEIFNNAYWCIFETEL</sequence>
<protein>
    <recommendedName>
        <fullName evidence="1">DUF1618 domain-containing protein</fullName>
    </recommendedName>
</protein>
<name>A0A0Q3JYJ8_BRADI</name>
<dbReference type="PANTHER" id="PTHR33086:SF6">
    <property type="entry name" value="OS01G0245532 PROTEIN"/>
    <property type="match status" value="1"/>
</dbReference>
<dbReference type="EnsemblPlants" id="KQK03561">
    <property type="protein sequence ID" value="KQK03561"/>
    <property type="gene ID" value="BRADI_2g08585v3"/>
</dbReference>
<dbReference type="STRING" id="15368.A0A0Q3JYJ8"/>
<organism evidence="2">
    <name type="scientific">Brachypodium distachyon</name>
    <name type="common">Purple false brome</name>
    <name type="synonym">Trachynia distachya</name>
    <dbReference type="NCBI Taxonomy" id="15368"/>
    <lineage>
        <taxon>Eukaryota</taxon>
        <taxon>Viridiplantae</taxon>
        <taxon>Streptophyta</taxon>
        <taxon>Embryophyta</taxon>
        <taxon>Tracheophyta</taxon>
        <taxon>Spermatophyta</taxon>
        <taxon>Magnoliopsida</taxon>
        <taxon>Liliopsida</taxon>
        <taxon>Poales</taxon>
        <taxon>Poaceae</taxon>
        <taxon>BOP clade</taxon>
        <taxon>Pooideae</taxon>
        <taxon>Stipodae</taxon>
        <taxon>Brachypodieae</taxon>
        <taxon>Brachypodium</taxon>
    </lineage>
</organism>
<feature type="domain" description="DUF1618" evidence="1">
    <location>
        <begin position="209"/>
        <end position="328"/>
    </location>
</feature>
<evidence type="ECO:0000313" key="4">
    <source>
        <dbReference type="Proteomes" id="UP000008810"/>
    </source>
</evidence>
<dbReference type="Pfam" id="PF07762">
    <property type="entry name" value="DUF1618"/>
    <property type="match status" value="1"/>
</dbReference>
<evidence type="ECO:0000313" key="2">
    <source>
        <dbReference type="EMBL" id="KQK03561.1"/>
    </source>
</evidence>
<dbReference type="PANTHER" id="PTHR33086">
    <property type="entry name" value="OS05G0468200 PROTEIN-RELATED"/>
    <property type="match status" value="1"/>
</dbReference>
<keyword evidence="4" id="KW-1185">Reference proteome</keyword>
<accession>A0A0Q3JYJ8</accession>
<reference evidence="2" key="2">
    <citation type="submission" date="2017-06" db="EMBL/GenBank/DDBJ databases">
        <title>WGS assembly of Brachypodium distachyon.</title>
        <authorList>
            <consortium name="The International Brachypodium Initiative"/>
            <person name="Lucas S."/>
            <person name="Harmon-Smith M."/>
            <person name="Lail K."/>
            <person name="Tice H."/>
            <person name="Grimwood J."/>
            <person name="Bruce D."/>
            <person name="Barry K."/>
            <person name="Shu S."/>
            <person name="Lindquist E."/>
            <person name="Wang M."/>
            <person name="Pitluck S."/>
            <person name="Vogel J.P."/>
            <person name="Garvin D.F."/>
            <person name="Mockler T.C."/>
            <person name="Schmutz J."/>
            <person name="Rokhsar D."/>
            <person name="Bevan M.W."/>
        </authorList>
    </citation>
    <scope>NUCLEOTIDE SEQUENCE</scope>
    <source>
        <strain evidence="2">Bd21</strain>
    </source>
</reference>
<dbReference type="Proteomes" id="UP000008810">
    <property type="component" value="Chromosome 2"/>
</dbReference>
<proteinExistence type="predicted"/>
<reference evidence="3" key="3">
    <citation type="submission" date="2018-08" db="UniProtKB">
        <authorList>
            <consortium name="EnsemblPlants"/>
        </authorList>
    </citation>
    <scope>IDENTIFICATION</scope>
    <source>
        <strain evidence="3">cv. Bd21</strain>
    </source>
</reference>